<evidence type="ECO:0000313" key="2">
    <source>
        <dbReference type="Proteomes" id="UP000398389"/>
    </source>
</evidence>
<dbReference type="Proteomes" id="UP000398389">
    <property type="component" value="Unassembled WGS sequence"/>
</dbReference>
<dbReference type="Pfam" id="PF07189">
    <property type="entry name" value="SF3b10"/>
    <property type="match status" value="1"/>
</dbReference>
<reference evidence="1 2" key="1">
    <citation type="submission" date="2019-09" db="EMBL/GenBank/DDBJ databases">
        <authorList>
            <person name="Brejova B."/>
        </authorList>
    </citation>
    <scope>NUCLEOTIDE SEQUENCE [LARGE SCALE GENOMIC DNA]</scope>
</reference>
<dbReference type="GeneID" id="43580129"/>
<dbReference type="GO" id="GO:0000398">
    <property type="term" value="P:mRNA splicing, via spliceosome"/>
    <property type="evidence" value="ECO:0007669"/>
    <property type="project" value="TreeGrafter"/>
</dbReference>
<dbReference type="OrthoDB" id="274726at2759"/>
<proteinExistence type="predicted"/>
<sequence length="83" mass="9680">MADRLRDQQQYEQLQNRFIGVGNPDTTKHEWRANIQRDSLASYVGHPPLLTYFSVALGEPHAVTKARFLDVSCIYVQREEKKF</sequence>
<dbReference type="GO" id="GO:0005686">
    <property type="term" value="C:U2 snRNP"/>
    <property type="evidence" value="ECO:0007669"/>
    <property type="project" value="TreeGrafter"/>
</dbReference>
<evidence type="ECO:0008006" key="3">
    <source>
        <dbReference type="Google" id="ProtNLM"/>
    </source>
</evidence>
<accession>A0A5E8BB77</accession>
<dbReference type="GO" id="GO:0071011">
    <property type="term" value="C:precatalytic spliceosome"/>
    <property type="evidence" value="ECO:0007669"/>
    <property type="project" value="TreeGrafter"/>
</dbReference>
<keyword evidence="2" id="KW-1185">Reference proteome</keyword>
<name>A0A5E8BB77_9ASCO</name>
<gene>
    <name evidence="1" type="ORF">SAPINGB_P001306</name>
</gene>
<organism evidence="1 2">
    <name type="scientific">Magnusiomyces paraingens</name>
    <dbReference type="NCBI Taxonomy" id="2606893"/>
    <lineage>
        <taxon>Eukaryota</taxon>
        <taxon>Fungi</taxon>
        <taxon>Dikarya</taxon>
        <taxon>Ascomycota</taxon>
        <taxon>Saccharomycotina</taxon>
        <taxon>Dipodascomycetes</taxon>
        <taxon>Dipodascales</taxon>
        <taxon>Dipodascaceae</taxon>
        <taxon>Magnusiomyces</taxon>
    </lineage>
</organism>
<dbReference type="RefSeq" id="XP_031851920.1">
    <property type="nucleotide sequence ID" value="XM_031996029.1"/>
</dbReference>
<dbReference type="EMBL" id="CABVLU010000001">
    <property type="protein sequence ID" value="VVT46624.1"/>
    <property type="molecule type" value="Genomic_DNA"/>
</dbReference>
<dbReference type="PANTHER" id="PTHR20978:SF0">
    <property type="entry name" value="SPLICING FACTOR 3B SUBUNIT 5"/>
    <property type="match status" value="1"/>
</dbReference>
<protein>
    <recommendedName>
        <fullName evidence="3">Splicing factor subunit</fullName>
    </recommendedName>
</protein>
<dbReference type="AlphaFoldDB" id="A0A5E8BB77"/>
<evidence type="ECO:0000313" key="1">
    <source>
        <dbReference type="EMBL" id="VVT46624.1"/>
    </source>
</evidence>
<dbReference type="PANTHER" id="PTHR20978">
    <property type="entry name" value="SPLICING FACTOR 3B SUBUNIT 5"/>
    <property type="match status" value="1"/>
</dbReference>
<dbReference type="InterPro" id="IPR009846">
    <property type="entry name" value="SF3b5/RDS3-10"/>
</dbReference>